<evidence type="ECO:0000313" key="3">
    <source>
        <dbReference type="Proteomes" id="UP000236333"/>
    </source>
</evidence>
<dbReference type="OrthoDB" id="548159at2759"/>
<name>A0A2J8AAA2_9CHLO</name>
<feature type="compositionally biased region" description="Low complexity" evidence="1">
    <location>
        <begin position="59"/>
        <end position="75"/>
    </location>
</feature>
<dbReference type="EMBL" id="PGGS01000090">
    <property type="protein sequence ID" value="PNH09449.1"/>
    <property type="molecule type" value="Genomic_DNA"/>
</dbReference>
<feature type="region of interest" description="Disordered" evidence="1">
    <location>
        <begin position="43"/>
        <end position="84"/>
    </location>
</feature>
<organism evidence="2 3">
    <name type="scientific">Tetrabaena socialis</name>
    <dbReference type="NCBI Taxonomy" id="47790"/>
    <lineage>
        <taxon>Eukaryota</taxon>
        <taxon>Viridiplantae</taxon>
        <taxon>Chlorophyta</taxon>
        <taxon>core chlorophytes</taxon>
        <taxon>Chlorophyceae</taxon>
        <taxon>CS clade</taxon>
        <taxon>Chlamydomonadales</taxon>
        <taxon>Tetrabaenaceae</taxon>
        <taxon>Tetrabaena</taxon>
    </lineage>
</organism>
<keyword evidence="3" id="KW-1185">Reference proteome</keyword>
<evidence type="ECO:0000256" key="1">
    <source>
        <dbReference type="SAM" id="MobiDB-lite"/>
    </source>
</evidence>
<feature type="compositionally biased region" description="Gly residues" evidence="1">
    <location>
        <begin position="134"/>
        <end position="143"/>
    </location>
</feature>
<feature type="region of interest" description="Disordered" evidence="1">
    <location>
        <begin position="121"/>
        <end position="145"/>
    </location>
</feature>
<gene>
    <name evidence="2" type="ORF">TSOC_003937</name>
</gene>
<evidence type="ECO:0000313" key="2">
    <source>
        <dbReference type="EMBL" id="PNH09449.1"/>
    </source>
</evidence>
<proteinExistence type="predicted"/>
<feature type="compositionally biased region" description="Low complexity" evidence="1">
    <location>
        <begin position="123"/>
        <end position="133"/>
    </location>
</feature>
<sequence>MFSPPRRAPSPADAERSPEWDSEVLPSESAFLVLGQEDLYLQEHDRQLGMSPQRLSGSAPAYHNQQQAQQAQAQYMPPPASQPAYAYAADDSHASISGMAGAGGLYGGGAPVRHVVGELHTSPLGPGAAASPPAGGGGGGDTGGAVAQRYQAEFSRMPVGAGRSLKERNRKAVVEQRLELLGKEIAVVRMQLKRLGAK</sequence>
<dbReference type="Proteomes" id="UP000236333">
    <property type="component" value="Unassembled WGS sequence"/>
</dbReference>
<accession>A0A2J8AAA2</accession>
<feature type="compositionally biased region" description="Low complexity" evidence="1">
    <location>
        <begin position="1"/>
        <end position="12"/>
    </location>
</feature>
<feature type="region of interest" description="Disordered" evidence="1">
    <location>
        <begin position="1"/>
        <end position="24"/>
    </location>
</feature>
<comment type="caution">
    <text evidence="2">The sequence shown here is derived from an EMBL/GenBank/DDBJ whole genome shotgun (WGS) entry which is preliminary data.</text>
</comment>
<reference evidence="2 3" key="1">
    <citation type="journal article" date="2017" name="Mol. Biol. Evol.">
        <title>The 4-celled Tetrabaena socialis nuclear genome reveals the essential components for genetic control of cell number at the origin of multicellularity in the volvocine lineage.</title>
        <authorList>
            <person name="Featherston J."/>
            <person name="Arakaki Y."/>
            <person name="Hanschen E.R."/>
            <person name="Ferris P.J."/>
            <person name="Michod R.E."/>
            <person name="Olson B.J.S.C."/>
            <person name="Nozaki H."/>
            <person name="Durand P.M."/>
        </authorList>
    </citation>
    <scope>NUCLEOTIDE SEQUENCE [LARGE SCALE GENOMIC DNA]</scope>
    <source>
        <strain evidence="2 3">NIES-571</strain>
    </source>
</reference>
<dbReference type="AlphaFoldDB" id="A0A2J8AAA2"/>
<protein>
    <submittedName>
        <fullName evidence="2">Uncharacterized protein</fullName>
    </submittedName>
</protein>